<dbReference type="AlphaFoldDB" id="A0AAV2QHV1"/>
<organism evidence="2 3">
    <name type="scientific">Meganyctiphanes norvegica</name>
    <name type="common">Northern krill</name>
    <name type="synonym">Thysanopoda norvegica</name>
    <dbReference type="NCBI Taxonomy" id="48144"/>
    <lineage>
        <taxon>Eukaryota</taxon>
        <taxon>Metazoa</taxon>
        <taxon>Ecdysozoa</taxon>
        <taxon>Arthropoda</taxon>
        <taxon>Crustacea</taxon>
        <taxon>Multicrustacea</taxon>
        <taxon>Malacostraca</taxon>
        <taxon>Eumalacostraca</taxon>
        <taxon>Eucarida</taxon>
        <taxon>Euphausiacea</taxon>
        <taxon>Euphausiidae</taxon>
        <taxon>Meganyctiphanes</taxon>
    </lineage>
</organism>
<evidence type="ECO:0000313" key="2">
    <source>
        <dbReference type="EMBL" id="CAL4087363.1"/>
    </source>
</evidence>
<comment type="caution">
    <text evidence="2">The sequence shown here is derived from an EMBL/GenBank/DDBJ whole genome shotgun (WGS) entry which is preliminary data.</text>
</comment>
<evidence type="ECO:0000313" key="3">
    <source>
        <dbReference type="Proteomes" id="UP001497623"/>
    </source>
</evidence>
<keyword evidence="3" id="KW-1185">Reference proteome</keyword>
<reference evidence="2 3" key="1">
    <citation type="submission" date="2024-05" db="EMBL/GenBank/DDBJ databases">
        <authorList>
            <person name="Wallberg A."/>
        </authorList>
    </citation>
    <scope>NUCLEOTIDE SEQUENCE [LARGE SCALE GENOMIC DNA]</scope>
</reference>
<evidence type="ECO:0000256" key="1">
    <source>
        <dbReference type="SAM" id="Coils"/>
    </source>
</evidence>
<gene>
    <name evidence="2" type="ORF">MNOR_LOCUS13209</name>
</gene>
<name>A0AAV2QHV1_MEGNR</name>
<dbReference type="EMBL" id="CAXKWB010007478">
    <property type="protein sequence ID" value="CAL4087363.1"/>
    <property type="molecule type" value="Genomic_DNA"/>
</dbReference>
<accession>A0AAV2QHV1</accession>
<sequence>MILKTTFLLTSIGKILWKRKIMIMNQNIRLYLKSLNFDFLLLKPFSQLSHILKKDRNKLSLFSVKGILHSKEICTKATVDDRLMYNVKAAYARYAAKTALKEANTDQTLKRKLEKEVNDQCNKNVKLRDIKEQKGILQQNEENLKLTQDKVNLKMKEAQELMEKAQKMYKVI</sequence>
<dbReference type="Proteomes" id="UP001497623">
    <property type="component" value="Unassembled WGS sequence"/>
</dbReference>
<proteinExistence type="predicted"/>
<keyword evidence="1" id="KW-0175">Coiled coil</keyword>
<protein>
    <submittedName>
        <fullName evidence="2">Uncharacterized protein</fullName>
    </submittedName>
</protein>
<feature type="coiled-coil region" evidence="1">
    <location>
        <begin position="110"/>
        <end position="168"/>
    </location>
</feature>